<proteinExistence type="predicted"/>
<evidence type="ECO:0000313" key="2">
    <source>
        <dbReference type="Proteomes" id="UP000054217"/>
    </source>
</evidence>
<reference evidence="1 2" key="1">
    <citation type="submission" date="2014-04" db="EMBL/GenBank/DDBJ databases">
        <authorList>
            <consortium name="DOE Joint Genome Institute"/>
            <person name="Kuo A."/>
            <person name="Kohler A."/>
            <person name="Costa M.D."/>
            <person name="Nagy L.G."/>
            <person name="Floudas D."/>
            <person name="Copeland A."/>
            <person name="Barry K.W."/>
            <person name="Cichocki N."/>
            <person name="Veneault-Fourrey C."/>
            <person name="LaButti K."/>
            <person name="Lindquist E.A."/>
            <person name="Lipzen A."/>
            <person name="Lundell T."/>
            <person name="Morin E."/>
            <person name="Murat C."/>
            <person name="Sun H."/>
            <person name="Tunlid A."/>
            <person name="Henrissat B."/>
            <person name="Grigoriev I.V."/>
            <person name="Hibbett D.S."/>
            <person name="Martin F."/>
            <person name="Nordberg H.P."/>
            <person name="Cantor M.N."/>
            <person name="Hua S.X."/>
        </authorList>
    </citation>
    <scope>NUCLEOTIDE SEQUENCE [LARGE SCALE GENOMIC DNA]</scope>
    <source>
        <strain evidence="1 2">Marx 270</strain>
    </source>
</reference>
<name>A0A0C3JPK8_PISTI</name>
<dbReference type="Proteomes" id="UP000054217">
    <property type="component" value="Unassembled WGS sequence"/>
</dbReference>
<evidence type="ECO:0000313" key="1">
    <source>
        <dbReference type="EMBL" id="KIN99416.1"/>
    </source>
</evidence>
<gene>
    <name evidence="1" type="ORF">M404DRAFT_10403</name>
</gene>
<protein>
    <submittedName>
        <fullName evidence="1">Uncharacterized protein</fullName>
    </submittedName>
</protein>
<sequence length="222" mass="25676">MNWLPREQEFQLVLPSLSRENCHYQEVGKRPELLFYKTRGFTVRIMQQLLDAIKDSKDDHGISQVSAREDLRYPRDVILVRISGSQPLGERIVSFDRGTHVGAVRMAVRFPVRLDRGVRPSVWRVCGNAAQKEEERTNFITNRNLARRRGRAEMRGEDRKLSRGDNGELVGVKLFVVYYSNRLVRSTPSGFSELTEGRLALKFKSSLLFRQEEHKKLAAKTM</sequence>
<organism evidence="1 2">
    <name type="scientific">Pisolithus tinctorius Marx 270</name>
    <dbReference type="NCBI Taxonomy" id="870435"/>
    <lineage>
        <taxon>Eukaryota</taxon>
        <taxon>Fungi</taxon>
        <taxon>Dikarya</taxon>
        <taxon>Basidiomycota</taxon>
        <taxon>Agaricomycotina</taxon>
        <taxon>Agaricomycetes</taxon>
        <taxon>Agaricomycetidae</taxon>
        <taxon>Boletales</taxon>
        <taxon>Sclerodermatineae</taxon>
        <taxon>Pisolithaceae</taxon>
        <taxon>Pisolithus</taxon>
    </lineage>
</organism>
<dbReference type="InParanoid" id="A0A0C3JPK8"/>
<accession>A0A0C3JPK8</accession>
<dbReference type="EMBL" id="KN832005">
    <property type="protein sequence ID" value="KIN99416.1"/>
    <property type="molecule type" value="Genomic_DNA"/>
</dbReference>
<keyword evidence="2" id="KW-1185">Reference proteome</keyword>
<dbReference type="AlphaFoldDB" id="A0A0C3JPK8"/>
<reference evidence="2" key="2">
    <citation type="submission" date="2015-01" db="EMBL/GenBank/DDBJ databases">
        <title>Evolutionary Origins and Diversification of the Mycorrhizal Mutualists.</title>
        <authorList>
            <consortium name="DOE Joint Genome Institute"/>
            <consortium name="Mycorrhizal Genomics Consortium"/>
            <person name="Kohler A."/>
            <person name="Kuo A."/>
            <person name="Nagy L.G."/>
            <person name="Floudas D."/>
            <person name="Copeland A."/>
            <person name="Barry K.W."/>
            <person name="Cichocki N."/>
            <person name="Veneault-Fourrey C."/>
            <person name="LaButti K."/>
            <person name="Lindquist E.A."/>
            <person name="Lipzen A."/>
            <person name="Lundell T."/>
            <person name="Morin E."/>
            <person name="Murat C."/>
            <person name="Riley R."/>
            <person name="Ohm R."/>
            <person name="Sun H."/>
            <person name="Tunlid A."/>
            <person name="Henrissat B."/>
            <person name="Grigoriev I.V."/>
            <person name="Hibbett D.S."/>
            <person name="Martin F."/>
        </authorList>
    </citation>
    <scope>NUCLEOTIDE SEQUENCE [LARGE SCALE GENOMIC DNA]</scope>
    <source>
        <strain evidence="2">Marx 270</strain>
    </source>
</reference>
<dbReference type="HOGENOM" id="CLU_1245819_0_0_1"/>